<dbReference type="PANTHER" id="PTHR46268:SF6">
    <property type="entry name" value="UNIVERSAL STRESS PROTEIN UP12"/>
    <property type="match status" value="1"/>
</dbReference>
<dbReference type="PANTHER" id="PTHR46268">
    <property type="entry name" value="STRESS RESPONSE PROTEIN NHAX"/>
    <property type="match status" value="1"/>
</dbReference>
<dbReference type="InterPro" id="IPR006016">
    <property type="entry name" value="UspA"/>
</dbReference>
<dbReference type="PRINTS" id="PR01438">
    <property type="entry name" value="UNVRSLSTRESS"/>
</dbReference>
<dbReference type="SUPFAM" id="SSF52402">
    <property type="entry name" value="Adenine nucleotide alpha hydrolases-like"/>
    <property type="match status" value="1"/>
</dbReference>
<sequence length="153" mass="16918">MKNIVVALDFSQITPAIITQAETLVLAFNSKLWLIHIAEPDPDFVGFKTGPQPKRDRWAQEFRREHQQIQDLAEELRQKGLDTVALLTQGSTVETILAEAKKLAADLIIIGSHGRSGIEKFFVGSVSEGILHGAHCPVLVIPASWRSPETLEN</sequence>
<organism evidence="4 5">
    <name type="scientific">Okeania hirsuta</name>
    <dbReference type="NCBI Taxonomy" id="1458930"/>
    <lineage>
        <taxon>Bacteria</taxon>
        <taxon>Bacillati</taxon>
        <taxon>Cyanobacteriota</taxon>
        <taxon>Cyanophyceae</taxon>
        <taxon>Oscillatoriophycideae</taxon>
        <taxon>Oscillatoriales</taxon>
        <taxon>Microcoleaceae</taxon>
        <taxon>Okeania</taxon>
    </lineage>
</organism>
<name>A0A3N6P7T8_9CYAN</name>
<gene>
    <name evidence="4" type="ORF">D5R40_17895</name>
</gene>
<evidence type="ECO:0000256" key="2">
    <source>
        <dbReference type="PIRNR" id="PIRNR006276"/>
    </source>
</evidence>
<keyword evidence="2" id="KW-0963">Cytoplasm</keyword>
<accession>A0A3N6P7T8</accession>
<dbReference type="EMBL" id="RCBY01000103">
    <property type="protein sequence ID" value="RQH38021.1"/>
    <property type="molecule type" value="Genomic_DNA"/>
</dbReference>
<dbReference type="PIRSF" id="PIRSF006276">
    <property type="entry name" value="UspA"/>
    <property type="match status" value="1"/>
</dbReference>
<reference evidence="4 5" key="1">
    <citation type="journal article" date="2018" name="ACS Chem. Biol.">
        <title>Ketoreductase domain dysfunction expands chemodiversity: malyngamide biosynthesis in the cyanobacterium Okeania hirsuta.</title>
        <authorList>
            <person name="Moss N.A."/>
            <person name="Leao T."/>
            <person name="Rankin M."/>
            <person name="McCullough T.M."/>
            <person name="Qu P."/>
            <person name="Korobeynikov A."/>
            <person name="Smith J.L."/>
            <person name="Gerwick L."/>
            <person name="Gerwick W.H."/>
        </authorList>
    </citation>
    <scope>NUCLEOTIDE SEQUENCE [LARGE SCALE GENOMIC DNA]</scope>
    <source>
        <strain evidence="4 5">PAB10Feb10-1</strain>
    </source>
</reference>
<dbReference type="InterPro" id="IPR014729">
    <property type="entry name" value="Rossmann-like_a/b/a_fold"/>
</dbReference>
<evidence type="ECO:0000259" key="3">
    <source>
        <dbReference type="Pfam" id="PF00582"/>
    </source>
</evidence>
<dbReference type="InterPro" id="IPR006015">
    <property type="entry name" value="Universal_stress_UspA"/>
</dbReference>
<dbReference type="RefSeq" id="WP_124154977.1">
    <property type="nucleotide sequence ID" value="NZ_CAWOLW010000006.1"/>
</dbReference>
<dbReference type="GO" id="GO:0005737">
    <property type="term" value="C:cytoplasm"/>
    <property type="evidence" value="ECO:0007669"/>
    <property type="project" value="UniProtKB-SubCell"/>
</dbReference>
<proteinExistence type="inferred from homology"/>
<dbReference type="OrthoDB" id="9794782at2"/>
<keyword evidence="5" id="KW-1185">Reference proteome</keyword>
<feature type="domain" description="UspA" evidence="3">
    <location>
        <begin position="1"/>
        <end position="142"/>
    </location>
</feature>
<dbReference type="Proteomes" id="UP000269154">
    <property type="component" value="Unassembled WGS sequence"/>
</dbReference>
<comment type="subcellular location">
    <subcellularLocation>
        <location evidence="2">Cytoplasm</location>
    </subcellularLocation>
</comment>
<dbReference type="CDD" id="cd00293">
    <property type="entry name" value="USP-like"/>
    <property type="match status" value="1"/>
</dbReference>
<evidence type="ECO:0000313" key="5">
    <source>
        <dbReference type="Proteomes" id="UP000269154"/>
    </source>
</evidence>
<comment type="similarity">
    <text evidence="1 2">Belongs to the universal stress protein A family.</text>
</comment>
<dbReference type="Pfam" id="PF00582">
    <property type="entry name" value="Usp"/>
    <property type="match status" value="1"/>
</dbReference>
<protein>
    <recommendedName>
        <fullName evidence="2">Universal stress protein</fullName>
    </recommendedName>
</protein>
<dbReference type="AlphaFoldDB" id="A0A3N6P7T8"/>
<evidence type="ECO:0000256" key="1">
    <source>
        <dbReference type="ARBA" id="ARBA00008791"/>
    </source>
</evidence>
<evidence type="ECO:0000313" key="4">
    <source>
        <dbReference type="EMBL" id="RQH38021.1"/>
    </source>
</evidence>
<dbReference type="Gene3D" id="3.40.50.620">
    <property type="entry name" value="HUPs"/>
    <property type="match status" value="1"/>
</dbReference>
<comment type="caution">
    <text evidence="4">The sequence shown here is derived from an EMBL/GenBank/DDBJ whole genome shotgun (WGS) entry which is preliminary data.</text>
</comment>